<dbReference type="InterPro" id="IPR052529">
    <property type="entry name" value="Bact_Transport_Assoc"/>
</dbReference>
<proteinExistence type="predicted"/>
<keyword evidence="1" id="KW-1133">Transmembrane helix</keyword>
<feature type="transmembrane region" description="Helical" evidence="1">
    <location>
        <begin position="226"/>
        <end position="245"/>
    </location>
</feature>
<feature type="transmembrane region" description="Helical" evidence="1">
    <location>
        <begin position="112"/>
        <end position="129"/>
    </location>
</feature>
<evidence type="ECO:0000256" key="1">
    <source>
        <dbReference type="SAM" id="Phobius"/>
    </source>
</evidence>
<name>A0A285EAL6_9ACTN</name>
<dbReference type="EMBL" id="OBDO01000001">
    <property type="protein sequence ID" value="SNX95264.1"/>
    <property type="molecule type" value="Genomic_DNA"/>
</dbReference>
<keyword evidence="1" id="KW-0472">Membrane</keyword>
<feature type="transmembrane region" description="Helical" evidence="1">
    <location>
        <begin position="80"/>
        <end position="100"/>
    </location>
</feature>
<feature type="transmembrane region" description="Helical" evidence="1">
    <location>
        <begin position="158"/>
        <end position="179"/>
    </location>
</feature>
<keyword evidence="1" id="KW-0812">Transmembrane</keyword>
<dbReference type="PANTHER" id="PTHR30590">
    <property type="entry name" value="INNER MEMBRANE PROTEIN"/>
    <property type="match status" value="1"/>
</dbReference>
<dbReference type="Pfam" id="PF07786">
    <property type="entry name" value="HGSNAT_cat"/>
    <property type="match status" value="1"/>
</dbReference>
<evidence type="ECO:0000313" key="3">
    <source>
        <dbReference type="EMBL" id="SNX95264.1"/>
    </source>
</evidence>
<keyword evidence="4" id="KW-1185">Reference proteome</keyword>
<feature type="transmembrane region" description="Helical" evidence="1">
    <location>
        <begin position="312"/>
        <end position="330"/>
    </location>
</feature>
<reference evidence="3 4" key="1">
    <citation type="submission" date="2017-09" db="EMBL/GenBank/DDBJ databases">
        <authorList>
            <person name="Ehlers B."/>
            <person name="Leendertz F.H."/>
        </authorList>
    </citation>
    <scope>NUCLEOTIDE SEQUENCE [LARGE SCALE GENOMIC DNA]</scope>
    <source>
        <strain evidence="3 4">DSM 46844</strain>
    </source>
</reference>
<feature type="transmembrane region" description="Helical" evidence="1">
    <location>
        <begin position="37"/>
        <end position="60"/>
    </location>
</feature>
<dbReference type="Proteomes" id="UP000219514">
    <property type="component" value="Unassembled WGS sequence"/>
</dbReference>
<accession>A0A285EAL6</accession>
<sequence length="378" mass="39641">MTPAECLPFTGMETAVIPGRVQPTPVQPRRPNRAPRIIGLDVARALAVFGMLGAHVGAVAPDVATEPATWLGIVNGRSSILFAILAGVSMALLSGRTVPLTGGELARARTRLLVRAAWVFAIGGALEALGTDIDVILGVYAVLFVLALPFLRWPPRRLLVMAGVLAVLTPPVDLLLAQYLDTTGASEAPFVSLAVTGAYPALIWWTFILVGLAVGRCDLGSGQVRARLATAGAGLAVLGYSGGWLTGPWALADPDAYSERPDGWDPAWLAGARPHSGTTFEITGSVGVALVVIVVCLVVADRLPTATSPVASVGSMALTVYSAQIVAIWATGTEEYVDNRTWVAYLAVTVVLATTWRLLLGRGPLERLLTWSSVRVAP</sequence>
<dbReference type="PANTHER" id="PTHR30590:SF3">
    <property type="entry name" value="HYPOTHETICAL MEMBRANE SPANNING PROTEIN"/>
    <property type="match status" value="1"/>
</dbReference>
<evidence type="ECO:0000313" key="4">
    <source>
        <dbReference type="Proteomes" id="UP000219514"/>
    </source>
</evidence>
<protein>
    <recommendedName>
        <fullName evidence="2">Heparan-alpha-glucosaminide N-acetyltransferase catalytic domain-containing protein</fullName>
    </recommendedName>
</protein>
<feature type="transmembrane region" description="Helical" evidence="1">
    <location>
        <begin position="135"/>
        <end position="151"/>
    </location>
</feature>
<feature type="transmembrane region" description="Helical" evidence="1">
    <location>
        <begin position="191"/>
        <end position="214"/>
    </location>
</feature>
<organism evidence="3 4">
    <name type="scientific">Geodermatophilus sabuli</name>
    <dbReference type="NCBI Taxonomy" id="1564158"/>
    <lineage>
        <taxon>Bacteria</taxon>
        <taxon>Bacillati</taxon>
        <taxon>Actinomycetota</taxon>
        <taxon>Actinomycetes</taxon>
        <taxon>Geodermatophilales</taxon>
        <taxon>Geodermatophilaceae</taxon>
        <taxon>Geodermatophilus</taxon>
    </lineage>
</organism>
<dbReference type="OrthoDB" id="4966979at2"/>
<dbReference type="AlphaFoldDB" id="A0A285EAL6"/>
<feature type="domain" description="Heparan-alpha-glucosaminide N-acetyltransferase catalytic" evidence="2">
    <location>
        <begin position="36"/>
        <end position="227"/>
    </location>
</feature>
<feature type="transmembrane region" description="Helical" evidence="1">
    <location>
        <begin position="342"/>
        <end position="360"/>
    </location>
</feature>
<feature type="transmembrane region" description="Helical" evidence="1">
    <location>
        <begin position="282"/>
        <end position="300"/>
    </location>
</feature>
<evidence type="ECO:0000259" key="2">
    <source>
        <dbReference type="Pfam" id="PF07786"/>
    </source>
</evidence>
<gene>
    <name evidence="3" type="ORF">SAMN06893097_1011072</name>
</gene>
<dbReference type="InterPro" id="IPR012429">
    <property type="entry name" value="HGSNAT_cat"/>
</dbReference>